<sequence>MYWGDKDLKDKNRVWKIPGWLESAFFFFDLNEILSTLAQCVSVCPGRGKRILAPYIGAHAFFSGPSCHCSSQIGRRSGTSSDDKSGACRKWPNQAVSITPHNGTANAVITRSIHCPPVLTEGPLFAYILLTHYGAWQSNVVRASAYFGATFARGHARAPFVLEMT</sequence>
<gene>
    <name evidence="1" type="ORF">METSCH_F04710</name>
</gene>
<keyword evidence="2" id="KW-1185">Reference proteome</keyword>
<proteinExistence type="predicted"/>
<protein>
    <submittedName>
        <fullName evidence="1">Uncharacterized protein</fullName>
    </submittedName>
</protein>
<reference evidence="2" key="1">
    <citation type="submission" date="2019-03" db="EMBL/GenBank/DDBJ databases">
        <title>Snf2 controls pulcherriminic acid biosynthesis and connects pigmentation and antifungal activity of the yeast Metschnikowia pulcherrima.</title>
        <authorList>
            <person name="Gore-Lloyd D."/>
            <person name="Sumann I."/>
            <person name="Brachmann A.O."/>
            <person name="Schneeberger K."/>
            <person name="Ortiz-Merino R.A."/>
            <person name="Moreno-Beltran M."/>
            <person name="Schlaefli M."/>
            <person name="Kirner P."/>
            <person name="Santos Kron A."/>
            <person name="Wolfe K.H."/>
            <person name="Piel J."/>
            <person name="Ahrens C.H."/>
            <person name="Henk D."/>
            <person name="Freimoser F.M."/>
        </authorList>
    </citation>
    <scope>NUCLEOTIDE SEQUENCE [LARGE SCALE GENOMIC DNA]</scope>
    <source>
        <strain evidence="2">APC 1.2</strain>
    </source>
</reference>
<evidence type="ECO:0000313" key="1">
    <source>
        <dbReference type="EMBL" id="QBM90883.1"/>
    </source>
</evidence>
<dbReference type="AlphaFoldDB" id="A0A4V1AEZ0"/>
<evidence type="ECO:0000313" key="2">
    <source>
        <dbReference type="Proteomes" id="UP000292447"/>
    </source>
</evidence>
<accession>A0A4V1AEZ0</accession>
<name>A0A4V1AEZ0_9ASCO</name>
<dbReference type="Proteomes" id="UP000292447">
    <property type="component" value="Chromosome VI"/>
</dbReference>
<organism evidence="1 2">
    <name type="scientific">Metschnikowia aff. pulcherrima</name>
    <dbReference type="NCBI Taxonomy" id="2163413"/>
    <lineage>
        <taxon>Eukaryota</taxon>
        <taxon>Fungi</taxon>
        <taxon>Dikarya</taxon>
        <taxon>Ascomycota</taxon>
        <taxon>Saccharomycotina</taxon>
        <taxon>Pichiomycetes</taxon>
        <taxon>Metschnikowiaceae</taxon>
        <taxon>Metschnikowia</taxon>
    </lineage>
</organism>
<dbReference type="EMBL" id="CP034461">
    <property type="protein sequence ID" value="QBM90883.1"/>
    <property type="molecule type" value="Genomic_DNA"/>
</dbReference>